<evidence type="ECO:0000313" key="4">
    <source>
        <dbReference type="WBParaSite" id="L893_g30802.t1"/>
    </source>
</evidence>
<dbReference type="PANTHER" id="PTHR34493">
    <property type="entry name" value="PROTEIN CBG13422-RELATED"/>
    <property type="match status" value="1"/>
</dbReference>
<evidence type="ECO:0000313" key="3">
    <source>
        <dbReference type="Proteomes" id="UP000095287"/>
    </source>
</evidence>
<dbReference type="AlphaFoldDB" id="A0A1I7ZY85"/>
<keyword evidence="3" id="KW-1185">Reference proteome</keyword>
<protein>
    <submittedName>
        <fullName evidence="4">Secreted protein</fullName>
    </submittedName>
</protein>
<feature type="domain" description="DUF7808" evidence="2">
    <location>
        <begin position="30"/>
        <end position="153"/>
    </location>
</feature>
<evidence type="ECO:0000256" key="1">
    <source>
        <dbReference type="SAM" id="SignalP"/>
    </source>
</evidence>
<accession>A0A1I7ZY85</accession>
<proteinExistence type="predicted"/>
<sequence length="157" mass="18451">MSSCKVLCCAIIFSCALYHVFGAVPAASYYWTTRKLECVNSGLNISRCALRKPGKQAELNPGCFEELGKRNETRVYCRLNCEESDETTVLAKRPSWNHECSSFFTYHLERRRRDWYLWRSGNCLSTTITFEIRCGFPRDPRVFYRENQHLFEYEDAQ</sequence>
<evidence type="ECO:0000259" key="2">
    <source>
        <dbReference type="Pfam" id="PF25096"/>
    </source>
</evidence>
<organism evidence="3 4">
    <name type="scientific">Steinernema glaseri</name>
    <dbReference type="NCBI Taxonomy" id="37863"/>
    <lineage>
        <taxon>Eukaryota</taxon>
        <taxon>Metazoa</taxon>
        <taxon>Ecdysozoa</taxon>
        <taxon>Nematoda</taxon>
        <taxon>Chromadorea</taxon>
        <taxon>Rhabditida</taxon>
        <taxon>Tylenchina</taxon>
        <taxon>Panagrolaimomorpha</taxon>
        <taxon>Strongyloidoidea</taxon>
        <taxon>Steinernematidae</taxon>
        <taxon>Steinernema</taxon>
    </lineage>
</organism>
<dbReference type="Proteomes" id="UP000095287">
    <property type="component" value="Unplaced"/>
</dbReference>
<dbReference type="WBParaSite" id="L893_g30802.t1">
    <property type="protein sequence ID" value="L893_g30802.t1"/>
    <property type="gene ID" value="L893_g30802"/>
</dbReference>
<feature type="chain" id="PRO_5009314045" evidence="1">
    <location>
        <begin position="23"/>
        <end position="157"/>
    </location>
</feature>
<feature type="signal peptide" evidence="1">
    <location>
        <begin position="1"/>
        <end position="22"/>
    </location>
</feature>
<keyword evidence="1" id="KW-0732">Signal</keyword>
<dbReference type="Pfam" id="PF25096">
    <property type="entry name" value="DUF7808"/>
    <property type="match status" value="1"/>
</dbReference>
<dbReference type="PANTHER" id="PTHR34493:SF1">
    <property type="entry name" value="SECRETED PROTEIN"/>
    <property type="match status" value="1"/>
</dbReference>
<reference evidence="4" key="1">
    <citation type="submission" date="2016-11" db="UniProtKB">
        <authorList>
            <consortium name="WormBaseParasite"/>
        </authorList>
    </citation>
    <scope>IDENTIFICATION</scope>
</reference>
<name>A0A1I7ZY85_9BILA</name>
<dbReference type="InterPro" id="IPR056710">
    <property type="entry name" value="DUF7808"/>
</dbReference>